<comment type="caution">
    <text evidence="1">The sequence shown here is derived from an EMBL/GenBank/DDBJ whole genome shotgun (WGS) entry which is preliminary data.</text>
</comment>
<evidence type="ECO:0000313" key="1">
    <source>
        <dbReference type="EMBL" id="KRY91282.1"/>
    </source>
</evidence>
<protein>
    <submittedName>
        <fullName evidence="1">Uncharacterized protein</fullName>
    </submittedName>
</protein>
<proteinExistence type="predicted"/>
<dbReference type="EMBL" id="JYDT01000015">
    <property type="protein sequence ID" value="KRY91282.1"/>
    <property type="molecule type" value="Genomic_DNA"/>
</dbReference>
<gene>
    <name evidence="1" type="ORF">T4D_2602</name>
</gene>
<evidence type="ECO:0000313" key="2">
    <source>
        <dbReference type="Proteomes" id="UP000054995"/>
    </source>
</evidence>
<sequence length="129" mass="15170">MDKLLHRKNAQLHWLRSALDDLRAALDSDKDHRQRCQMRVSEKWAKYDRVVEQLLEVSETAESIDTLIDERETLSDELMELRVKADHDSGIYIKEGPEKKEIQRSTPSNVCLPKLEIRKYNRDQHSATL</sequence>
<organism evidence="1 2">
    <name type="scientific">Trichinella pseudospiralis</name>
    <name type="common">Parasitic roundworm</name>
    <dbReference type="NCBI Taxonomy" id="6337"/>
    <lineage>
        <taxon>Eukaryota</taxon>
        <taxon>Metazoa</taxon>
        <taxon>Ecdysozoa</taxon>
        <taxon>Nematoda</taxon>
        <taxon>Enoplea</taxon>
        <taxon>Dorylaimia</taxon>
        <taxon>Trichinellida</taxon>
        <taxon>Trichinellidae</taxon>
        <taxon>Trichinella</taxon>
    </lineage>
</organism>
<dbReference type="Proteomes" id="UP000054995">
    <property type="component" value="Unassembled WGS sequence"/>
</dbReference>
<reference evidence="1 2" key="1">
    <citation type="submission" date="2015-01" db="EMBL/GenBank/DDBJ databases">
        <title>Evolution of Trichinella species and genotypes.</title>
        <authorList>
            <person name="Korhonen P.K."/>
            <person name="Edoardo P."/>
            <person name="Giuseppe L.R."/>
            <person name="Gasser R.B."/>
        </authorList>
    </citation>
    <scope>NUCLEOTIDE SEQUENCE [LARGE SCALE GENOMIC DNA]</scope>
    <source>
        <strain evidence="1">ISS470</strain>
    </source>
</reference>
<accession>A0A0V1FZE9</accession>
<keyword evidence="2" id="KW-1185">Reference proteome</keyword>
<dbReference type="AlphaFoldDB" id="A0A0V1FZE9"/>
<name>A0A0V1FZE9_TRIPS</name>